<name>A0A1R3L555_ASPOF</name>
<gene>
    <name evidence="2" type="ORF">A4U43_UnF12060</name>
</gene>
<organism evidence="2 3">
    <name type="scientific">Asparagus officinalis</name>
    <name type="common">Garden asparagus</name>
    <dbReference type="NCBI Taxonomy" id="4686"/>
    <lineage>
        <taxon>Eukaryota</taxon>
        <taxon>Viridiplantae</taxon>
        <taxon>Streptophyta</taxon>
        <taxon>Embryophyta</taxon>
        <taxon>Tracheophyta</taxon>
        <taxon>Spermatophyta</taxon>
        <taxon>Magnoliopsida</taxon>
        <taxon>Liliopsida</taxon>
        <taxon>Asparagales</taxon>
        <taxon>Asparagaceae</taxon>
        <taxon>Asparagoideae</taxon>
        <taxon>Asparagus</taxon>
    </lineage>
</organism>
<feature type="region of interest" description="Disordered" evidence="1">
    <location>
        <begin position="56"/>
        <end position="125"/>
    </location>
</feature>
<keyword evidence="3" id="KW-1185">Reference proteome</keyword>
<sequence length="125" mass="13975">MLRIAAASGAAISIKRAMISAAPLTLLHKTNLLNNQLPPISRPSLLSSRCYARMARRSPPAVRPNAYVSEESESEEEENELEFDDDEDDEDEEDDGEDSEEWEGFEMDFGSVGKKENVSNKEEKP</sequence>
<accession>A0A1R3L555</accession>
<proteinExistence type="predicted"/>
<dbReference type="Proteomes" id="UP000243459">
    <property type="component" value="Unassembled WGS sequence"/>
</dbReference>
<evidence type="ECO:0000313" key="2">
    <source>
        <dbReference type="EMBL" id="ONK54745.1"/>
    </source>
</evidence>
<evidence type="ECO:0000256" key="1">
    <source>
        <dbReference type="SAM" id="MobiDB-lite"/>
    </source>
</evidence>
<dbReference type="Gramene" id="ONK54745">
    <property type="protein sequence ID" value="ONK54745"/>
    <property type="gene ID" value="A4U43_UnF12060"/>
</dbReference>
<protein>
    <submittedName>
        <fullName evidence="2">Uncharacterized protein</fullName>
    </submittedName>
</protein>
<feature type="compositionally biased region" description="Basic and acidic residues" evidence="1">
    <location>
        <begin position="113"/>
        <end position="125"/>
    </location>
</feature>
<dbReference type="EMBL" id="KV864279">
    <property type="protein sequence ID" value="ONK54745.1"/>
    <property type="molecule type" value="Genomic_DNA"/>
</dbReference>
<feature type="compositionally biased region" description="Acidic residues" evidence="1">
    <location>
        <begin position="70"/>
        <end position="106"/>
    </location>
</feature>
<dbReference type="AlphaFoldDB" id="A0A1R3L555"/>
<evidence type="ECO:0000313" key="3">
    <source>
        <dbReference type="Proteomes" id="UP000243459"/>
    </source>
</evidence>
<reference evidence="3" key="1">
    <citation type="journal article" date="2017" name="Nat. Commun.">
        <title>The asparagus genome sheds light on the origin and evolution of a young Y chromosome.</title>
        <authorList>
            <person name="Harkess A."/>
            <person name="Zhou J."/>
            <person name="Xu C."/>
            <person name="Bowers J.E."/>
            <person name="Van der Hulst R."/>
            <person name="Ayyampalayam S."/>
            <person name="Mercati F."/>
            <person name="Riccardi P."/>
            <person name="McKain M.R."/>
            <person name="Kakrana A."/>
            <person name="Tang H."/>
            <person name="Ray J."/>
            <person name="Groenendijk J."/>
            <person name="Arikit S."/>
            <person name="Mathioni S.M."/>
            <person name="Nakano M."/>
            <person name="Shan H."/>
            <person name="Telgmann-Rauber A."/>
            <person name="Kanno A."/>
            <person name="Yue Z."/>
            <person name="Chen H."/>
            <person name="Li W."/>
            <person name="Chen Y."/>
            <person name="Xu X."/>
            <person name="Zhang Y."/>
            <person name="Luo S."/>
            <person name="Chen H."/>
            <person name="Gao J."/>
            <person name="Mao Z."/>
            <person name="Pires J.C."/>
            <person name="Luo M."/>
            <person name="Kudrna D."/>
            <person name="Wing R.A."/>
            <person name="Meyers B.C."/>
            <person name="Yi K."/>
            <person name="Kong H."/>
            <person name="Lavrijsen P."/>
            <person name="Sunseri F."/>
            <person name="Falavigna A."/>
            <person name="Ye Y."/>
            <person name="Leebens-Mack J.H."/>
            <person name="Chen G."/>
        </authorList>
    </citation>
    <scope>NUCLEOTIDE SEQUENCE [LARGE SCALE GENOMIC DNA]</scope>
    <source>
        <strain evidence="3">cv. DH0086</strain>
    </source>
</reference>